<accession>A0A3S5FF15</accession>
<organism evidence="2 3">
    <name type="scientific">Protopolystoma xenopodis</name>
    <dbReference type="NCBI Taxonomy" id="117903"/>
    <lineage>
        <taxon>Eukaryota</taxon>
        <taxon>Metazoa</taxon>
        <taxon>Spiralia</taxon>
        <taxon>Lophotrochozoa</taxon>
        <taxon>Platyhelminthes</taxon>
        <taxon>Monogenea</taxon>
        <taxon>Polyopisthocotylea</taxon>
        <taxon>Polystomatidea</taxon>
        <taxon>Polystomatidae</taxon>
        <taxon>Protopolystoma</taxon>
    </lineage>
</organism>
<reference evidence="2" key="1">
    <citation type="submission" date="2018-11" db="EMBL/GenBank/DDBJ databases">
        <authorList>
            <consortium name="Pathogen Informatics"/>
        </authorList>
    </citation>
    <scope>NUCLEOTIDE SEQUENCE</scope>
</reference>
<feature type="domain" description="DUF2428" evidence="1">
    <location>
        <begin position="63"/>
        <end position="110"/>
    </location>
</feature>
<dbReference type="EMBL" id="CAAALY010098146">
    <property type="protein sequence ID" value="VEL28831.1"/>
    <property type="molecule type" value="Genomic_DNA"/>
</dbReference>
<name>A0A3S5FF15_9PLAT</name>
<proteinExistence type="predicted"/>
<evidence type="ECO:0000259" key="1">
    <source>
        <dbReference type="Pfam" id="PF10350"/>
    </source>
</evidence>
<dbReference type="AlphaFoldDB" id="A0A3S5FF15"/>
<dbReference type="Pfam" id="PF10350">
    <property type="entry name" value="DUF2428"/>
    <property type="match status" value="1"/>
</dbReference>
<dbReference type="InterPro" id="IPR019442">
    <property type="entry name" value="THADA/TRM732_DUF2428"/>
</dbReference>
<evidence type="ECO:0000313" key="3">
    <source>
        <dbReference type="Proteomes" id="UP000784294"/>
    </source>
</evidence>
<protein>
    <recommendedName>
        <fullName evidence="1">DUF2428 domain-containing protein</fullName>
    </recommendedName>
</protein>
<sequence length="148" mass="16049">MPKSHPEASKGQMCFNCVTSAEALEQIQAGLTRIAVSHPASKVNEEGPFAPIETAETVTYALLQQTTRRSAGLPYFIQGIIIELIRYSSSKVSLLDSLMRHLMSVIDTHLERFEAGLHLSSLNHMASASAIAVHGSKCSATINLEIEV</sequence>
<comment type="caution">
    <text evidence="2">The sequence shown here is derived from an EMBL/GenBank/DDBJ whole genome shotgun (WGS) entry which is preliminary data.</text>
</comment>
<gene>
    <name evidence="2" type="ORF">PXEA_LOCUS22271</name>
</gene>
<evidence type="ECO:0000313" key="2">
    <source>
        <dbReference type="EMBL" id="VEL28831.1"/>
    </source>
</evidence>
<dbReference type="Proteomes" id="UP000784294">
    <property type="component" value="Unassembled WGS sequence"/>
</dbReference>
<keyword evidence="3" id="KW-1185">Reference proteome</keyword>